<keyword evidence="2" id="KW-1185">Reference proteome</keyword>
<gene>
    <name evidence="1" type="ORF">A3Q56_08359</name>
</gene>
<reference evidence="1 2" key="1">
    <citation type="submission" date="2016-04" db="EMBL/GenBank/DDBJ databases">
        <title>The genome of Intoshia linei affirms orthonectids as highly simplified spiralians.</title>
        <authorList>
            <person name="Mikhailov K.V."/>
            <person name="Slusarev G.S."/>
            <person name="Nikitin M.A."/>
            <person name="Logacheva M.D."/>
            <person name="Penin A."/>
            <person name="Aleoshin V."/>
            <person name="Panchin Y.V."/>
        </authorList>
    </citation>
    <scope>NUCLEOTIDE SEQUENCE [LARGE SCALE GENOMIC DNA]</scope>
    <source>
        <strain evidence="1">Intl2013</strain>
        <tissue evidence="1">Whole animal</tissue>
    </source>
</reference>
<accession>A0A177AQ67</accession>
<sequence length="46" mass="5384">MNYSRKVQVVTPKKSNFKEMILSREGVLIPKNWRVSSRNRITSMSS</sequence>
<dbReference type="Proteomes" id="UP000078046">
    <property type="component" value="Unassembled WGS sequence"/>
</dbReference>
<evidence type="ECO:0000313" key="1">
    <source>
        <dbReference type="EMBL" id="OAF63940.1"/>
    </source>
</evidence>
<protein>
    <submittedName>
        <fullName evidence="1">Uncharacterized protein</fullName>
    </submittedName>
</protein>
<proteinExistence type="predicted"/>
<organism evidence="1 2">
    <name type="scientific">Intoshia linei</name>
    <dbReference type="NCBI Taxonomy" id="1819745"/>
    <lineage>
        <taxon>Eukaryota</taxon>
        <taxon>Metazoa</taxon>
        <taxon>Spiralia</taxon>
        <taxon>Lophotrochozoa</taxon>
        <taxon>Mesozoa</taxon>
        <taxon>Orthonectida</taxon>
        <taxon>Rhopaluridae</taxon>
        <taxon>Intoshia</taxon>
    </lineage>
</organism>
<feature type="non-terminal residue" evidence="1">
    <location>
        <position position="46"/>
    </location>
</feature>
<dbReference type="AlphaFoldDB" id="A0A177AQ67"/>
<evidence type="ECO:0000313" key="2">
    <source>
        <dbReference type="Proteomes" id="UP000078046"/>
    </source>
</evidence>
<dbReference type="EMBL" id="LWCA01002321">
    <property type="protein sequence ID" value="OAF63940.1"/>
    <property type="molecule type" value="Genomic_DNA"/>
</dbReference>
<comment type="caution">
    <text evidence="1">The sequence shown here is derived from an EMBL/GenBank/DDBJ whole genome shotgun (WGS) entry which is preliminary data.</text>
</comment>
<name>A0A177AQ67_9BILA</name>